<organism evidence="3 4">
    <name type="scientific">Caenorhabditis elegans</name>
    <dbReference type="NCBI Taxonomy" id="6239"/>
    <lineage>
        <taxon>Eukaryota</taxon>
        <taxon>Metazoa</taxon>
        <taxon>Ecdysozoa</taxon>
        <taxon>Nematoda</taxon>
        <taxon>Chromadorea</taxon>
        <taxon>Rhabditida</taxon>
        <taxon>Rhabditina</taxon>
        <taxon>Rhabditomorpha</taxon>
        <taxon>Rhabditoidea</taxon>
        <taxon>Rhabditidae</taxon>
        <taxon>Peloderinae</taxon>
        <taxon>Caenorhabditis</taxon>
    </lineage>
</organism>
<dbReference type="Pfam" id="PF00704">
    <property type="entry name" value="Glyco_hydro_18"/>
    <property type="match status" value="1"/>
</dbReference>
<dbReference type="FunCoup" id="Q17837">
    <property type="interactions" value="9"/>
</dbReference>
<name>Q17837_CAEEL</name>
<dbReference type="GO" id="GO:0005975">
    <property type="term" value="P:carbohydrate metabolic process"/>
    <property type="evidence" value="ECO:0007669"/>
    <property type="project" value="InterPro"/>
</dbReference>
<keyword evidence="1" id="KW-0472">Membrane</keyword>
<dbReference type="InParanoid" id="Q17837"/>
<dbReference type="PhylomeDB" id="Q17837"/>
<dbReference type="HOGENOM" id="CLU_002833_0_0_1"/>
<dbReference type="UCSC" id="C08H9.7">
    <property type="organism name" value="c. elegans"/>
</dbReference>
<feature type="domain" description="GH18" evidence="2">
    <location>
        <begin position="99"/>
        <end position="435"/>
    </location>
</feature>
<dbReference type="GO" id="GO:0008061">
    <property type="term" value="F:chitin binding"/>
    <property type="evidence" value="ECO:0007669"/>
    <property type="project" value="InterPro"/>
</dbReference>
<dbReference type="GeneID" id="182432"/>
<dbReference type="CAZy" id="GH18">
    <property type="family name" value="Glycoside Hydrolase Family 18"/>
</dbReference>
<dbReference type="RefSeq" id="NP_496128.1">
    <property type="nucleotide sequence ID" value="NM_063727.6"/>
</dbReference>
<dbReference type="SMART" id="SM00636">
    <property type="entry name" value="Glyco_18"/>
    <property type="match status" value="1"/>
</dbReference>
<dbReference type="Bgee" id="WBGene00007467">
    <property type="expression patterns" value="Expressed in larva and 1 other cell type or tissue"/>
</dbReference>
<dbReference type="Gene3D" id="3.10.50.10">
    <property type="match status" value="1"/>
</dbReference>
<feature type="transmembrane region" description="Helical" evidence="1">
    <location>
        <begin position="34"/>
        <end position="58"/>
    </location>
</feature>
<dbReference type="InterPro" id="IPR011583">
    <property type="entry name" value="Chitinase_II/V-like_cat"/>
</dbReference>
<dbReference type="OrthoDB" id="5861333at2759"/>
<dbReference type="STRING" id="6239.C08H9.7.1"/>
<dbReference type="InterPro" id="IPR001223">
    <property type="entry name" value="Glyco_hydro18_cat"/>
</dbReference>
<dbReference type="KEGG" id="cel:CELE_C08H9.7"/>
<evidence type="ECO:0000259" key="2">
    <source>
        <dbReference type="PROSITE" id="PS51910"/>
    </source>
</evidence>
<dbReference type="CTD" id="182432"/>
<dbReference type="InterPro" id="IPR029070">
    <property type="entry name" value="Chitinase_insertion_sf"/>
</dbReference>
<evidence type="ECO:0000256" key="1">
    <source>
        <dbReference type="SAM" id="Phobius"/>
    </source>
</evidence>
<dbReference type="Gene3D" id="3.20.20.80">
    <property type="entry name" value="Glycosidases"/>
    <property type="match status" value="2"/>
</dbReference>
<dbReference type="PaxDb" id="6239-C08H9.7"/>
<dbReference type="SUPFAM" id="SSF51445">
    <property type="entry name" value="(Trans)glycosidases"/>
    <property type="match status" value="1"/>
</dbReference>
<dbReference type="WormBase" id="C08H9.7">
    <property type="protein sequence ID" value="CE02993"/>
    <property type="gene ID" value="WBGene00007467"/>
    <property type="gene designation" value="chil-3"/>
</dbReference>
<dbReference type="PIR" id="T19112">
    <property type="entry name" value="T19112"/>
</dbReference>
<keyword evidence="1" id="KW-0812">Transmembrane</keyword>
<evidence type="ECO:0000313" key="5">
    <source>
        <dbReference type="WormBase" id="C08H9.7"/>
    </source>
</evidence>
<dbReference type="eggNOG" id="KOG2806">
    <property type="taxonomic scope" value="Eukaryota"/>
</dbReference>
<accession>Q17837</accession>
<dbReference type="EMBL" id="BX284602">
    <property type="protein sequence ID" value="CAA91150.1"/>
    <property type="molecule type" value="Genomic_DNA"/>
</dbReference>
<sequence>MNSLNTTYNPLLKYHKLSLKTRALTQGENIVKPCVILVAIILISTPFVFVFSKLIILACCKCQTVSTSINALMLNNSTTSQHALKSNETISPPAALCGKRIVGYFAEFENSGLTRRHLQMVTHIIYLFARPTNGVMTLDGERTRRKFQEMRSKAREVSSTVKVMISVGGHDHSGAFSAIMSNEASRSVFIKSIVSFVKNEDIDGIEIFWMWPKHRDVNNYSIFIQDLRNEFTELQKRTNRKNEYIISLLVPKKSYWSFDFEDFLKFVDFFNIYSTQFREKQVGPDSPLYGGEGRNIDETMKYYTCKTGQPSKFNIFVSFHGTFWKDAELPLRNDFDDIFKDKNLTKGAFAVRWRELLQQKWNLEDIKFHNLTKTSYIWIPGPPTWFMTLEDKRSLREKTKYVADYNIGGITMWTIDQDDDDHTLLKVVSSAELCTGKEKNEINYKCD</sequence>
<gene>
    <name evidence="3 5" type="primary">chil-3</name>
    <name evidence="5" type="ORF">C08H9.7</name>
    <name evidence="3" type="ORF">CELE_C08H9.7</name>
</gene>
<dbReference type="PANTHER" id="PTHR46073:SF9">
    <property type="entry name" value="GH18 DOMAIN-CONTAINING PROTEIN"/>
    <property type="match status" value="1"/>
</dbReference>
<dbReference type="InterPro" id="IPR017853">
    <property type="entry name" value="GH"/>
</dbReference>
<dbReference type="AlphaFoldDB" id="Q17837"/>
<keyword evidence="1" id="KW-1133">Transmembrane helix</keyword>
<dbReference type="SMR" id="Q17837"/>
<evidence type="ECO:0000313" key="4">
    <source>
        <dbReference type="Proteomes" id="UP000001940"/>
    </source>
</evidence>
<dbReference type="PANTHER" id="PTHR46073">
    <property type="entry name" value="CHITINASE"/>
    <property type="match status" value="1"/>
</dbReference>
<dbReference type="PROSITE" id="PS51910">
    <property type="entry name" value="GH18_2"/>
    <property type="match status" value="1"/>
</dbReference>
<proteinExistence type="predicted"/>
<protein>
    <submittedName>
        <fullName evidence="3">GH18 domain-containing protein</fullName>
    </submittedName>
</protein>
<evidence type="ECO:0000313" key="3">
    <source>
        <dbReference type="EMBL" id="CAA91150.1"/>
    </source>
</evidence>
<dbReference type="AGR" id="WB:WBGene00007467"/>
<dbReference type="Proteomes" id="UP000001940">
    <property type="component" value="Chromosome II"/>
</dbReference>
<reference evidence="3 4" key="1">
    <citation type="journal article" date="1998" name="Science">
        <title>Genome sequence of the nematode C. elegans: a platform for investigating biology.</title>
        <authorList>
            <consortium name="The C. elegans sequencing consortium"/>
            <person name="Sulson J.E."/>
            <person name="Waterston R."/>
        </authorList>
    </citation>
    <scope>NUCLEOTIDE SEQUENCE [LARGE SCALE GENOMIC DNA]</scope>
    <source>
        <strain evidence="3 4">Bristol N2</strain>
    </source>
</reference>
<keyword evidence="4" id="KW-1185">Reference proteome</keyword>